<accession>A0A074S9Z1</accession>
<dbReference type="OrthoDB" id="3229088at2759"/>
<organism evidence="1 2">
    <name type="scientific">Rhizoctonia solani 123E</name>
    <dbReference type="NCBI Taxonomy" id="1423351"/>
    <lineage>
        <taxon>Eukaryota</taxon>
        <taxon>Fungi</taxon>
        <taxon>Dikarya</taxon>
        <taxon>Basidiomycota</taxon>
        <taxon>Agaricomycotina</taxon>
        <taxon>Agaricomycetes</taxon>
        <taxon>Cantharellales</taxon>
        <taxon>Ceratobasidiaceae</taxon>
        <taxon>Rhizoctonia</taxon>
    </lineage>
</organism>
<name>A0A074S9Z1_9AGAM</name>
<gene>
    <name evidence="1" type="ORF">V565_179890</name>
</gene>
<dbReference type="Proteomes" id="UP000027456">
    <property type="component" value="Unassembled WGS sequence"/>
</dbReference>
<protein>
    <submittedName>
        <fullName evidence="1">F-box-like protein</fullName>
    </submittedName>
</protein>
<dbReference type="AlphaFoldDB" id="A0A074S9Z1"/>
<dbReference type="SUPFAM" id="SSF52058">
    <property type="entry name" value="L domain-like"/>
    <property type="match status" value="1"/>
</dbReference>
<proteinExistence type="predicted"/>
<keyword evidence="2" id="KW-1185">Reference proteome</keyword>
<reference evidence="1 2" key="1">
    <citation type="submission" date="2013-12" db="EMBL/GenBank/DDBJ databases">
        <authorList>
            <person name="Cubeta M."/>
            <person name="Pakala S."/>
            <person name="Fedorova N."/>
            <person name="Thomas E."/>
            <person name="Dean R."/>
            <person name="Jabaji S."/>
            <person name="Neate S."/>
            <person name="Toda T."/>
            <person name="Tavantzis S."/>
            <person name="Vilgalys R."/>
            <person name="Bharathan N."/>
            <person name="Pakala S."/>
            <person name="Losada L.S."/>
            <person name="Zafar N."/>
            <person name="Nierman W."/>
        </authorList>
    </citation>
    <scope>NUCLEOTIDE SEQUENCE [LARGE SCALE GENOMIC DNA]</scope>
    <source>
        <strain evidence="1 2">123E</strain>
    </source>
</reference>
<comment type="caution">
    <text evidence="1">The sequence shown here is derived from an EMBL/GenBank/DDBJ whole genome shotgun (WGS) entry which is preliminary data.</text>
</comment>
<dbReference type="HOGENOM" id="CLU_535446_0_0_1"/>
<dbReference type="EMBL" id="AZST01000938">
    <property type="protein sequence ID" value="KEP46827.1"/>
    <property type="molecule type" value="Genomic_DNA"/>
</dbReference>
<sequence>MTHIPAFSHLTDQNSTIASTLLERSVHNSRQPINKLPDELLVDIFLIVEEPTRSIRKEAELESRRERREHRYTPFQDVVVQVSSQWRHAAITSPVLWSYIHITDTHSRDIAQLWASRAGRETLFDIHIELLRPYCVSVPCGIVDWERQEEQVMLTFECLSRHGAGPQRWKSLSFFALHPEPLYVLTGLLNQEPAPELQQLQLFVDGAMDSETDYQEVRGWTEAHGGEGYSLSEHATPNLAHVEFERVSWKYLFDRPKPLLSGLSTLKLLGGFEFPATLPKLHQLFSANPRLELLELNVGNTPLDTFDSLRGDLHLILNPAHLPLLKKLSLKCNYDITWAWGIISVIRAPLLETLSLAGCGNSQADMTDAELFDHVTSNMFLGNDSRSNIPANSLVFPLLRELDVSELILLKEDKIAQLIASFPFIVCLFIPCLKAVKILNGLPHTLSRLETLSLLCYWDRPHDCVQNVGGLVSSWEQNGCPVQVERLSPPRLHLPK</sequence>
<evidence type="ECO:0000313" key="1">
    <source>
        <dbReference type="EMBL" id="KEP46827.1"/>
    </source>
</evidence>
<evidence type="ECO:0000313" key="2">
    <source>
        <dbReference type="Proteomes" id="UP000027456"/>
    </source>
</evidence>